<feature type="compositionally biased region" description="Basic and acidic residues" evidence="2">
    <location>
        <begin position="655"/>
        <end position="678"/>
    </location>
</feature>
<reference evidence="3 4" key="1">
    <citation type="journal article" date="2017" name="Genome Announc.">
        <title>Genome sequence of the saprophytic ascomycete Epicoccum nigrum ICMP 19927 strain isolated from New Zealand.</title>
        <authorList>
            <person name="Fokin M."/>
            <person name="Fleetwood D."/>
            <person name="Weir B.S."/>
            <person name="Villas-Boas S.G."/>
        </authorList>
    </citation>
    <scope>NUCLEOTIDE SEQUENCE [LARGE SCALE GENOMIC DNA]</scope>
    <source>
        <strain evidence="3 4">ICMP 19927</strain>
    </source>
</reference>
<feature type="compositionally biased region" description="Polar residues" evidence="2">
    <location>
        <begin position="779"/>
        <end position="789"/>
    </location>
</feature>
<feature type="coiled-coil region" evidence="1">
    <location>
        <begin position="956"/>
        <end position="998"/>
    </location>
</feature>
<dbReference type="AlphaFoldDB" id="A0A1Y2MDJ5"/>
<feature type="compositionally biased region" description="Polar residues" evidence="2">
    <location>
        <begin position="284"/>
        <end position="293"/>
    </location>
</feature>
<gene>
    <name evidence="3" type="ORF">B5807_01539</name>
</gene>
<dbReference type="STRING" id="105696.A0A1Y2MDJ5"/>
<sequence length="999" mass="109979">MSAQLFDSQLLVPDDTKSHQQIAALITAGNYTGPGLSDVAHKYLDAFCNPSFSDSRRRWAGIALLGMMRASATVVQRLKKLTRGPSRVGNIILDRKESEEHKIVAGLVIRQGLEAGIDFADFWTSDKVPHSAPKFPREAGEPWMGQFQAYLDDLSSLKLTDSANDPVILYPMSISTEDNFQWTGTSAVAAIERGLLTIVVPDSTLTKFRFLELSISHIKEVHLRQESPYESQEGQSEYSMYTSVITLRSKSSGYRLDSSDCKGSRIRVSFRDREDAVEFEAGLQDTSKSTTKSKAGEPKTARSTRTGSSVQTPRRSSAGLVDPVVANGGQGAHQRSNVDLKRTHGQVVSSEHLDQEPQSSLQATDEKINGKLPRVSKATIQKVARTQHLQSGPSKSSKARTAKKAIPIVISNGDEESGESSQDEYDLKSATTMHTSASIEASRTAPNRRRVYEEDEDFVPDGSKAKTKPTKRKRGSSDAAEQIQPMKKKTQKLDNTTDHPTHNPMAKIQDPTTGIQEQMNTPQARKPNKQSVAQQITQNGKSARPSLIGALIKSKSPTGGDTPLFKRPGQPASTPGRPRAHIAQTTPKTRTPVEICKDLDDLPTPYQTSTPRSRSMHEEDFGLGHTPADTEILSSNTKKVPDSPHAESTAISGHADQDDVHREKHRADLETAKSDPFQRQKGTKTQTTFLRKLTGEGSVEGGANHTEPPTMPAEASQDDHEADELPTDFASQQLPKDSPTLFKHRAQTNRQARTFEHAQALSFESTRAMHISRNKPTRTGRSLNPSERSSPARCATAKMTCQMDVNAEEGQVRSNDSVDPGPPEAVEDTLLDVPGRAIGSEDETTLISKAIDMPEQYGGNAADLRFRSSPPVPDSSSIRDAYSDASEREPDPSPPTSRADEMEWESAFQPHQRDLHEQLLRTSKRVVRHIVDNGTAVTDIAGVFAKDGERLLGLHLERQRGESAEAFQELESKRQDLLKELTRTSKHFKQQRQEVKADK</sequence>
<organism evidence="3 4">
    <name type="scientific">Epicoccum nigrum</name>
    <name type="common">Soil fungus</name>
    <name type="synonym">Epicoccum purpurascens</name>
    <dbReference type="NCBI Taxonomy" id="105696"/>
    <lineage>
        <taxon>Eukaryota</taxon>
        <taxon>Fungi</taxon>
        <taxon>Dikarya</taxon>
        <taxon>Ascomycota</taxon>
        <taxon>Pezizomycotina</taxon>
        <taxon>Dothideomycetes</taxon>
        <taxon>Pleosporomycetidae</taxon>
        <taxon>Pleosporales</taxon>
        <taxon>Pleosporineae</taxon>
        <taxon>Didymellaceae</taxon>
        <taxon>Epicoccum</taxon>
    </lineage>
</organism>
<evidence type="ECO:0000256" key="2">
    <source>
        <dbReference type="SAM" id="MobiDB-lite"/>
    </source>
</evidence>
<feature type="compositionally biased region" description="Polar residues" evidence="2">
    <location>
        <begin position="510"/>
        <end position="541"/>
    </location>
</feature>
<feature type="region of interest" description="Disordered" evidence="2">
    <location>
        <begin position="281"/>
        <end position="725"/>
    </location>
</feature>
<feature type="compositionally biased region" description="Basic residues" evidence="2">
    <location>
        <begin position="465"/>
        <end position="474"/>
    </location>
</feature>
<protein>
    <submittedName>
        <fullName evidence="3">Uncharacterized protein</fullName>
    </submittedName>
</protein>
<feature type="region of interest" description="Disordered" evidence="2">
    <location>
        <begin position="775"/>
        <end position="843"/>
    </location>
</feature>
<evidence type="ECO:0000313" key="3">
    <source>
        <dbReference type="EMBL" id="OSS54214.1"/>
    </source>
</evidence>
<dbReference type="OMA" id="MEWESAF"/>
<feature type="compositionally biased region" description="Polar residues" evidence="2">
    <location>
        <begin position="429"/>
        <end position="445"/>
    </location>
</feature>
<accession>A0A1Y2MDJ5</accession>
<feature type="compositionally biased region" description="Acidic residues" evidence="2">
    <location>
        <begin position="413"/>
        <end position="424"/>
    </location>
</feature>
<feature type="compositionally biased region" description="Basic and acidic residues" evidence="2">
    <location>
        <begin position="881"/>
        <end position="891"/>
    </location>
</feature>
<evidence type="ECO:0000256" key="1">
    <source>
        <dbReference type="SAM" id="Coils"/>
    </source>
</evidence>
<keyword evidence="1" id="KW-0175">Coiled coil</keyword>
<keyword evidence="4" id="KW-1185">Reference proteome</keyword>
<dbReference type="EMBL" id="KZ107838">
    <property type="protein sequence ID" value="OSS54214.1"/>
    <property type="molecule type" value="Genomic_DNA"/>
</dbReference>
<evidence type="ECO:0000313" key="4">
    <source>
        <dbReference type="Proteomes" id="UP000193240"/>
    </source>
</evidence>
<dbReference type="InParanoid" id="A0A1Y2MDJ5"/>
<proteinExistence type="predicted"/>
<feature type="region of interest" description="Disordered" evidence="2">
    <location>
        <begin position="861"/>
        <end position="904"/>
    </location>
</feature>
<dbReference type="Proteomes" id="UP000193240">
    <property type="component" value="Unassembled WGS sequence"/>
</dbReference>
<name>A0A1Y2MDJ5_EPING</name>
<feature type="compositionally biased region" description="Basic and acidic residues" evidence="2">
    <location>
        <begin position="491"/>
        <end position="501"/>
    </location>
</feature>
<feature type="compositionally biased region" description="Polar residues" evidence="2">
    <location>
        <begin position="301"/>
        <end position="315"/>
    </location>
</feature>